<protein>
    <submittedName>
        <fullName evidence="4">Uncharacterized protein</fullName>
    </submittedName>
</protein>
<evidence type="ECO:0000256" key="1">
    <source>
        <dbReference type="ARBA" id="ARBA00010815"/>
    </source>
</evidence>
<dbReference type="GO" id="GO:0008168">
    <property type="term" value="F:methyltransferase activity"/>
    <property type="evidence" value="ECO:0007669"/>
    <property type="project" value="UniProtKB-KW"/>
</dbReference>
<accession>A0AAD8HN90</accession>
<dbReference type="EMBL" id="JAUIZM010000008">
    <property type="protein sequence ID" value="KAK1370299.1"/>
    <property type="molecule type" value="Genomic_DNA"/>
</dbReference>
<dbReference type="Pfam" id="PF13489">
    <property type="entry name" value="Methyltransf_23"/>
    <property type="match status" value="1"/>
</dbReference>
<keyword evidence="3" id="KW-0949">S-adenosyl-L-methionine</keyword>
<keyword evidence="5" id="KW-1185">Reference proteome</keyword>
<dbReference type="PANTHER" id="PTHR43832:SF1">
    <property type="entry name" value="S-ADENOSYL-L-METHIONINE-DEPENDENT METHYLTRANSFERASES SUPERFAMILY PROTEIN"/>
    <property type="match status" value="1"/>
</dbReference>
<dbReference type="AlphaFoldDB" id="A0AAD8HN90"/>
<dbReference type="InterPro" id="IPR029063">
    <property type="entry name" value="SAM-dependent_MTases_sf"/>
</dbReference>
<dbReference type="Proteomes" id="UP001237642">
    <property type="component" value="Unassembled WGS sequence"/>
</dbReference>
<gene>
    <name evidence="4" type="ORF">POM88_036391</name>
</gene>
<reference evidence="4" key="2">
    <citation type="submission" date="2023-05" db="EMBL/GenBank/DDBJ databases">
        <authorList>
            <person name="Schelkunov M.I."/>
        </authorList>
    </citation>
    <scope>NUCLEOTIDE SEQUENCE</scope>
    <source>
        <strain evidence="4">Hsosn_3</strain>
        <tissue evidence="4">Leaf</tissue>
    </source>
</reference>
<dbReference type="Gene3D" id="3.40.50.150">
    <property type="entry name" value="Vaccinia Virus protein VP39"/>
    <property type="match status" value="1"/>
</dbReference>
<evidence type="ECO:0000256" key="3">
    <source>
        <dbReference type="ARBA" id="ARBA00022691"/>
    </source>
</evidence>
<keyword evidence="2" id="KW-0489">Methyltransferase</keyword>
<comment type="similarity">
    <text evidence="1">Belongs to the CFA/CMAS family.</text>
</comment>
<dbReference type="GO" id="GO:0032259">
    <property type="term" value="P:methylation"/>
    <property type="evidence" value="ECO:0007669"/>
    <property type="project" value="UniProtKB-KW"/>
</dbReference>
<name>A0AAD8HN90_9APIA</name>
<evidence type="ECO:0000313" key="5">
    <source>
        <dbReference type="Proteomes" id="UP001237642"/>
    </source>
</evidence>
<keyword evidence="2" id="KW-0808">Transferase</keyword>
<reference evidence="4" key="1">
    <citation type="submission" date="2023-02" db="EMBL/GenBank/DDBJ databases">
        <title>Genome of toxic invasive species Heracleum sosnowskyi carries increased number of genes despite the absence of recent whole-genome duplications.</title>
        <authorList>
            <person name="Schelkunov M."/>
            <person name="Shtratnikova V."/>
            <person name="Makarenko M."/>
            <person name="Klepikova A."/>
            <person name="Omelchenko D."/>
            <person name="Novikova G."/>
            <person name="Obukhova E."/>
            <person name="Bogdanov V."/>
            <person name="Penin A."/>
            <person name="Logacheva M."/>
        </authorList>
    </citation>
    <scope>NUCLEOTIDE SEQUENCE</scope>
    <source>
        <strain evidence="4">Hsosn_3</strain>
        <tissue evidence="4">Leaf</tissue>
    </source>
</reference>
<evidence type="ECO:0000313" key="4">
    <source>
        <dbReference type="EMBL" id="KAK1370299.1"/>
    </source>
</evidence>
<dbReference type="PANTHER" id="PTHR43832">
    <property type="match status" value="1"/>
</dbReference>
<organism evidence="4 5">
    <name type="scientific">Heracleum sosnowskyi</name>
    <dbReference type="NCBI Taxonomy" id="360622"/>
    <lineage>
        <taxon>Eukaryota</taxon>
        <taxon>Viridiplantae</taxon>
        <taxon>Streptophyta</taxon>
        <taxon>Embryophyta</taxon>
        <taxon>Tracheophyta</taxon>
        <taxon>Spermatophyta</taxon>
        <taxon>Magnoliopsida</taxon>
        <taxon>eudicotyledons</taxon>
        <taxon>Gunneridae</taxon>
        <taxon>Pentapetalae</taxon>
        <taxon>asterids</taxon>
        <taxon>campanulids</taxon>
        <taxon>Apiales</taxon>
        <taxon>Apiaceae</taxon>
        <taxon>Apioideae</taxon>
        <taxon>apioid superclade</taxon>
        <taxon>Tordylieae</taxon>
        <taxon>Tordyliinae</taxon>
        <taxon>Heracleum</taxon>
    </lineage>
</organism>
<evidence type="ECO:0000256" key="2">
    <source>
        <dbReference type="ARBA" id="ARBA00022603"/>
    </source>
</evidence>
<sequence>MLRKQYTVRDQDYKMVTLFLILDAAGGPCSSKCKITGICNSTTQKVFIEEPCCLDFNMYPGILWRSLLQNISTFDMEASYDRIFSIGMFEHMKNYKELLKKISHWMKPNSLLMHRQEFASSCSEEWLKNMDKNMNSVRQIMESTYGKDSAVKWTVYWRTFFIANSEFFYEVLTMMLSSSLSKINTSEIFHEVENKMDYGTCSLQVDNRG</sequence>
<comment type="caution">
    <text evidence="4">The sequence shown here is derived from an EMBL/GenBank/DDBJ whole genome shotgun (WGS) entry which is preliminary data.</text>
</comment>
<proteinExistence type="inferred from homology"/>
<dbReference type="SUPFAM" id="SSF53335">
    <property type="entry name" value="S-adenosyl-L-methionine-dependent methyltransferases"/>
    <property type="match status" value="1"/>
</dbReference>